<accession>A0A563W3F5</accession>
<feature type="domain" description="Putative restriction endonuclease" evidence="1">
    <location>
        <begin position="18"/>
        <end position="186"/>
    </location>
</feature>
<dbReference type="PANTHER" id="PTHR34107:SF7">
    <property type="entry name" value="SLR2092 PROTEIN"/>
    <property type="match status" value="1"/>
</dbReference>
<dbReference type="SUPFAM" id="SSF52980">
    <property type="entry name" value="Restriction endonuclease-like"/>
    <property type="match status" value="1"/>
</dbReference>
<name>A0A563W3F5_9CYAN</name>
<evidence type="ECO:0000313" key="2">
    <source>
        <dbReference type="EMBL" id="VEP18167.1"/>
    </source>
</evidence>
<organism evidence="2 3">
    <name type="scientific">Hyella patelloides LEGE 07179</name>
    <dbReference type="NCBI Taxonomy" id="945734"/>
    <lineage>
        <taxon>Bacteria</taxon>
        <taxon>Bacillati</taxon>
        <taxon>Cyanobacteriota</taxon>
        <taxon>Cyanophyceae</taxon>
        <taxon>Pleurocapsales</taxon>
        <taxon>Hyellaceae</taxon>
        <taxon>Hyella</taxon>
    </lineage>
</organism>
<dbReference type="OrthoDB" id="513575at2"/>
<dbReference type="InterPro" id="IPR011335">
    <property type="entry name" value="Restrct_endonuc-II-like"/>
</dbReference>
<protein>
    <recommendedName>
        <fullName evidence="1">Putative restriction endonuclease domain-containing protein</fullName>
    </recommendedName>
</protein>
<evidence type="ECO:0000313" key="3">
    <source>
        <dbReference type="Proteomes" id="UP000320055"/>
    </source>
</evidence>
<dbReference type="Pfam" id="PF05685">
    <property type="entry name" value="Uma2"/>
    <property type="match status" value="1"/>
</dbReference>
<proteinExistence type="predicted"/>
<dbReference type="EMBL" id="CAACVJ010000667">
    <property type="protein sequence ID" value="VEP18167.1"/>
    <property type="molecule type" value="Genomic_DNA"/>
</dbReference>
<reference evidence="2 3" key="1">
    <citation type="submission" date="2019-01" db="EMBL/GenBank/DDBJ databases">
        <authorList>
            <person name="Brito A."/>
        </authorList>
    </citation>
    <scope>NUCLEOTIDE SEQUENCE [LARGE SCALE GENOMIC DNA]</scope>
    <source>
        <strain evidence="2">1</strain>
    </source>
</reference>
<dbReference type="CDD" id="cd06260">
    <property type="entry name" value="DUF820-like"/>
    <property type="match status" value="1"/>
</dbReference>
<dbReference type="RefSeq" id="WP_144863520.1">
    <property type="nucleotide sequence ID" value="NZ_LR213771.1"/>
</dbReference>
<dbReference type="AlphaFoldDB" id="A0A563W3F5"/>
<dbReference type="InterPro" id="IPR008538">
    <property type="entry name" value="Uma2"/>
</dbReference>
<sequence>MNTYTFNLKLSTEPITDEHFQQLCALNPELKLETNSQGELIIMSPTGSNTGRRNSDLVGQFWYWNKQSKSGVVFDSSTGFTLPNSAKRSPDVSWITIDRWHSLTKEEQEGFAPIAPDFVLELKSPTDSLVTLQKKMEGYINNGVRLGWLINPQSKQVEIYQPGKAKELLEHPNTIANNDILPGLVVELDAIWE</sequence>
<keyword evidence="3" id="KW-1185">Reference proteome</keyword>
<dbReference type="Proteomes" id="UP000320055">
    <property type="component" value="Unassembled WGS sequence"/>
</dbReference>
<evidence type="ECO:0000259" key="1">
    <source>
        <dbReference type="Pfam" id="PF05685"/>
    </source>
</evidence>
<dbReference type="InterPro" id="IPR012296">
    <property type="entry name" value="Nuclease_put_TT1808"/>
</dbReference>
<gene>
    <name evidence="2" type="ORF">H1P_70050</name>
</gene>
<dbReference type="PANTHER" id="PTHR34107">
    <property type="entry name" value="SLL0198 PROTEIN-RELATED"/>
    <property type="match status" value="1"/>
</dbReference>
<dbReference type="Gene3D" id="3.90.1570.10">
    <property type="entry name" value="tt1808, chain A"/>
    <property type="match status" value="1"/>
</dbReference>